<sequence>TKEASKNSSIENLNIQMDQVQRQLSQLANQQQTPIIHCQQTPHTTQFIPNYNPVQCQNCCSQRYSKINEIQCQQQQHQPVQYHQDQSQQTRSITLSEPNVKMLTARPSRRKHTRDQQIQIQPDVQLDQMQLLHQQQLLEQQLKENRMQLKKLNPQQCEERSRSNSSKRGKSPKQYSIYSRDMQNQPEVWFQPDSLSSRYPNSVSQSKTPHTFQQTLSAKPKSDFKSPQTYISENFGLKNLFNKQEYENPSLLRNVDQKIANLQNQIKINRYSDEIQEFSEGLKAQRQSFNQIYEGSRGSDLLRAKLPE</sequence>
<dbReference type="AlphaFoldDB" id="A0A146JYV9"/>
<gene>
    <name evidence="2" type="ORF">TPC1_31819</name>
</gene>
<protein>
    <submittedName>
        <fullName evidence="2">Uncharacterized protein</fullName>
    </submittedName>
</protein>
<reference evidence="2" key="1">
    <citation type="submission" date="2015-07" db="EMBL/GenBank/DDBJ databases">
        <title>Adaptation to a free-living lifestyle via gene acquisitions in the diplomonad Trepomonas sp. PC1.</title>
        <authorList>
            <person name="Xu F."/>
            <person name="Jerlstrom-Hultqvist J."/>
            <person name="Kolisko M."/>
            <person name="Simpson A.G.B."/>
            <person name="Roger A.J."/>
            <person name="Svard S.G."/>
            <person name="Andersson J.O."/>
        </authorList>
    </citation>
    <scope>NUCLEOTIDE SEQUENCE</scope>
    <source>
        <strain evidence="2">PC1</strain>
    </source>
</reference>
<proteinExistence type="predicted"/>
<evidence type="ECO:0000313" key="2">
    <source>
        <dbReference type="EMBL" id="JAP88686.1"/>
    </source>
</evidence>
<feature type="region of interest" description="Disordered" evidence="1">
    <location>
        <begin position="150"/>
        <end position="224"/>
    </location>
</feature>
<accession>A0A146JYV9</accession>
<feature type="compositionally biased region" description="Polar residues" evidence="1">
    <location>
        <begin position="193"/>
        <end position="217"/>
    </location>
</feature>
<evidence type="ECO:0000256" key="1">
    <source>
        <dbReference type="SAM" id="MobiDB-lite"/>
    </source>
</evidence>
<dbReference type="EMBL" id="GDID01007920">
    <property type="protein sequence ID" value="JAP88686.1"/>
    <property type="molecule type" value="Transcribed_RNA"/>
</dbReference>
<feature type="compositionally biased region" description="Polar residues" evidence="1">
    <location>
        <begin position="174"/>
        <end position="186"/>
    </location>
</feature>
<organism evidence="2">
    <name type="scientific">Trepomonas sp. PC1</name>
    <dbReference type="NCBI Taxonomy" id="1076344"/>
    <lineage>
        <taxon>Eukaryota</taxon>
        <taxon>Metamonada</taxon>
        <taxon>Diplomonadida</taxon>
        <taxon>Hexamitidae</taxon>
        <taxon>Hexamitinae</taxon>
        <taxon>Trepomonas</taxon>
    </lineage>
</organism>
<name>A0A146JYV9_9EUKA</name>
<feature type="non-terminal residue" evidence="2">
    <location>
        <position position="1"/>
    </location>
</feature>
<feature type="region of interest" description="Disordered" evidence="1">
    <location>
        <begin position="83"/>
        <end position="117"/>
    </location>
</feature>
<feature type="non-terminal residue" evidence="2">
    <location>
        <position position="308"/>
    </location>
</feature>